<evidence type="ECO:0000256" key="4">
    <source>
        <dbReference type="ARBA" id="ARBA00022833"/>
    </source>
</evidence>
<keyword evidence="2" id="KW-0479">Metal-binding</keyword>
<dbReference type="SUPFAM" id="SSF57716">
    <property type="entry name" value="Glucocorticoid receptor-like (DNA-binding domain)"/>
    <property type="match status" value="1"/>
</dbReference>
<name>A0A427B789_ENSVE</name>
<keyword evidence="3" id="KW-0863">Zinc-finger</keyword>
<dbReference type="SMART" id="SM01336">
    <property type="entry name" value="zf-PARP"/>
    <property type="match status" value="1"/>
</dbReference>
<dbReference type="GO" id="GO:0003690">
    <property type="term" value="F:double-stranded DNA binding"/>
    <property type="evidence" value="ECO:0007669"/>
    <property type="project" value="TreeGrafter"/>
</dbReference>
<dbReference type="Proteomes" id="UP000287651">
    <property type="component" value="Unassembled WGS sequence"/>
</dbReference>
<dbReference type="Gene3D" id="3.30.1740.10">
    <property type="entry name" value="Zinc finger, PARP-type"/>
    <property type="match status" value="1"/>
</dbReference>
<organism evidence="7 8">
    <name type="scientific">Ensete ventricosum</name>
    <name type="common">Abyssinian banana</name>
    <name type="synonym">Musa ensete</name>
    <dbReference type="NCBI Taxonomy" id="4639"/>
    <lineage>
        <taxon>Eukaryota</taxon>
        <taxon>Viridiplantae</taxon>
        <taxon>Streptophyta</taxon>
        <taxon>Embryophyta</taxon>
        <taxon>Tracheophyta</taxon>
        <taxon>Spermatophyta</taxon>
        <taxon>Magnoliopsida</taxon>
        <taxon>Liliopsida</taxon>
        <taxon>Zingiberales</taxon>
        <taxon>Musaceae</taxon>
        <taxon>Ensete</taxon>
    </lineage>
</organism>
<dbReference type="PANTHER" id="PTHR12083">
    <property type="entry name" value="BIFUNCTIONAL POLYNUCLEOTIDE PHOSPHATASE/KINASE"/>
    <property type="match status" value="1"/>
</dbReference>
<dbReference type="GO" id="GO:0005634">
    <property type="term" value="C:nucleus"/>
    <property type="evidence" value="ECO:0007669"/>
    <property type="project" value="UniProtKB-SubCell"/>
</dbReference>
<feature type="non-terminal residue" evidence="7">
    <location>
        <position position="1"/>
    </location>
</feature>
<proteinExistence type="predicted"/>
<evidence type="ECO:0000313" key="8">
    <source>
        <dbReference type="Proteomes" id="UP000287651"/>
    </source>
</evidence>
<protein>
    <recommendedName>
        <fullName evidence="6">PARP-type domain-containing protein</fullName>
    </recommendedName>
</protein>
<evidence type="ECO:0000256" key="2">
    <source>
        <dbReference type="ARBA" id="ARBA00022723"/>
    </source>
</evidence>
<dbReference type="GO" id="GO:0046403">
    <property type="term" value="F:polynucleotide 3'-phosphatase activity"/>
    <property type="evidence" value="ECO:0007669"/>
    <property type="project" value="TreeGrafter"/>
</dbReference>
<evidence type="ECO:0000256" key="1">
    <source>
        <dbReference type="ARBA" id="ARBA00004123"/>
    </source>
</evidence>
<gene>
    <name evidence="7" type="ORF">B296_00010697</name>
</gene>
<keyword evidence="4" id="KW-0862">Zinc</keyword>
<reference evidence="7 8" key="1">
    <citation type="journal article" date="2014" name="Agronomy (Basel)">
        <title>A Draft Genome Sequence for Ensete ventricosum, the Drought-Tolerant Tree Against Hunger.</title>
        <authorList>
            <person name="Harrison J."/>
            <person name="Moore K.A."/>
            <person name="Paszkiewicz K."/>
            <person name="Jones T."/>
            <person name="Grant M."/>
            <person name="Ambacheew D."/>
            <person name="Muzemil S."/>
            <person name="Studholme D.J."/>
        </authorList>
    </citation>
    <scope>NUCLEOTIDE SEQUENCE [LARGE SCALE GENOMIC DNA]</scope>
</reference>
<keyword evidence="5" id="KW-0539">Nucleus</keyword>
<dbReference type="GO" id="GO:0008270">
    <property type="term" value="F:zinc ion binding"/>
    <property type="evidence" value="ECO:0007669"/>
    <property type="project" value="UniProtKB-KW"/>
</dbReference>
<dbReference type="PROSITE" id="PS50064">
    <property type="entry name" value="ZF_PARP_2"/>
    <property type="match status" value="1"/>
</dbReference>
<dbReference type="InterPro" id="IPR036957">
    <property type="entry name" value="Znf_PARP_sf"/>
</dbReference>
<dbReference type="EMBL" id="AMZH03000325">
    <property type="protein sequence ID" value="RRT84334.1"/>
    <property type="molecule type" value="Genomic_DNA"/>
</dbReference>
<sequence>VARIVGGGGTLVVDRPLFFMSLGFSLSSFPPFCRKADLLLIPASRPLMAPTKVVAEYAKSGRSACNSCSKAIAAGALRLGSSSKGPRGFDLVRWFHVDCFPTASLALAAADEIVGFSSLKVRPRLRCIAYRDFPLIFFASPLTFLKCNQKEKRYIWRKGCEGKHEHIPETKRHIKSLKDHMKTHIVTGLEYNYSKDATLPPKWIAFRTIIFNEKEDGFHDSERIAAFDFDGCLVNTSVKRYEI</sequence>
<dbReference type="AlphaFoldDB" id="A0A427B789"/>
<accession>A0A427B789</accession>
<feature type="domain" description="PARP-type" evidence="6">
    <location>
        <begin position="53"/>
        <end position="120"/>
    </location>
</feature>
<comment type="caution">
    <text evidence="7">The sequence shown here is derived from an EMBL/GenBank/DDBJ whole genome shotgun (WGS) entry which is preliminary data.</text>
</comment>
<dbReference type="Pfam" id="PF00645">
    <property type="entry name" value="zf-PARP"/>
    <property type="match status" value="1"/>
</dbReference>
<dbReference type="InterPro" id="IPR001510">
    <property type="entry name" value="Znf_PARP"/>
</dbReference>
<evidence type="ECO:0000256" key="5">
    <source>
        <dbReference type="ARBA" id="ARBA00023242"/>
    </source>
</evidence>
<evidence type="ECO:0000256" key="3">
    <source>
        <dbReference type="ARBA" id="ARBA00022771"/>
    </source>
</evidence>
<dbReference type="GO" id="GO:0046404">
    <property type="term" value="F:ATP-dependent polydeoxyribonucleotide 5'-hydroxyl-kinase activity"/>
    <property type="evidence" value="ECO:0007669"/>
    <property type="project" value="TreeGrafter"/>
</dbReference>
<evidence type="ECO:0000259" key="6">
    <source>
        <dbReference type="PROSITE" id="PS50064"/>
    </source>
</evidence>
<evidence type="ECO:0000313" key="7">
    <source>
        <dbReference type="EMBL" id="RRT84334.1"/>
    </source>
</evidence>
<dbReference type="PANTHER" id="PTHR12083:SF9">
    <property type="entry name" value="BIFUNCTIONAL POLYNUCLEOTIDE PHOSPHATASE_KINASE"/>
    <property type="match status" value="1"/>
</dbReference>
<dbReference type="GO" id="GO:0006281">
    <property type="term" value="P:DNA repair"/>
    <property type="evidence" value="ECO:0007669"/>
    <property type="project" value="TreeGrafter"/>
</dbReference>
<comment type="subcellular location">
    <subcellularLocation>
        <location evidence="1">Nucleus</location>
    </subcellularLocation>
</comment>